<reference evidence="2" key="1">
    <citation type="journal article" date="2019" name="Int. J. Syst. Evol. Microbiol.">
        <title>The Global Catalogue of Microorganisms (GCM) 10K type strain sequencing project: providing services to taxonomists for standard genome sequencing and annotation.</title>
        <authorList>
            <consortium name="The Broad Institute Genomics Platform"/>
            <consortium name="The Broad Institute Genome Sequencing Center for Infectious Disease"/>
            <person name="Wu L."/>
            <person name="Ma J."/>
        </authorList>
    </citation>
    <scope>NUCLEOTIDE SEQUENCE [LARGE SCALE GENOMIC DNA]</scope>
    <source>
        <strain evidence="2">TISTR 2241</strain>
    </source>
</reference>
<accession>A0ABW5PU03</accession>
<gene>
    <name evidence="1" type="ORF">ACFSTF_13780</name>
</gene>
<dbReference type="RefSeq" id="WP_181406468.1">
    <property type="nucleotide sequence ID" value="NZ_JBHUMR010000015.1"/>
</dbReference>
<sequence length="53" mass="5551">MTVERIFDNNSGISADELLNALIEDKIDTIVGAAYSKCTVNSTDSSKSGGEVA</sequence>
<protein>
    <submittedName>
        <fullName evidence="1">Uncharacterized protein</fullName>
    </submittedName>
</protein>
<dbReference type="EMBL" id="JBHUMR010000015">
    <property type="protein sequence ID" value="MFD2618376.1"/>
    <property type="molecule type" value="Genomic_DNA"/>
</dbReference>
<comment type="caution">
    <text evidence="1">The sequence shown here is derived from an EMBL/GenBank/DDBJ whole genome shotgun (WGS) entry which is preliminary data.</text>
</comment>
<keyword evidence="2" id="KW-1185">Reference proteome</keyword>
<organism evidence="1 2">
    <name type="scientific">Terrilactibacillus laevilacticus</name>
    <dbReference type="NCBI Taxonomy" id="1380157"/>
    <lineage>
        <taxon>Bacteria</taxon>
        <taxon>Bacillati</taxon>
        <taxon>Bacillota</taxon>
        <taxon>Bacilli</taxon>
        <taxon>Bacillales</taxon>
        <taxon>Bacillaceae</taxon>
        <taxon>Terrilactibacillus</taxon>
    </lineage>
</organism>
<dbReference type="Proteomes" id="UP001597458">
    <property type="component" value="Unassembled WGS sequence"/>
</dbReference>
<evidence type="ECO:0000313" key="1">
    <source>
        <dbReference type="EMBL" id="MFD2618376.1"/>
    </source>
</evidence>
<proteinExistence type="predicted"/>
<evidence type="ECO:0000313" key="2">
    <source>
        <dbReference type="Proteomes" id="UP001597458"/>
    </source>
</evidence>
<name>A0ABW5PU03_9BACI</name>